<keyword evidence="2" id="KW-0723">Serine/threonine-protein kinase</keyword>
<protein>
    <recommendedName>
        <fullName evidence="1">non-specific serine/threonine protein kinase</fullName>
        <ecNumber evidence="1">2.7.11.1</ecNumber>
    </recommendedName>
</protein>
<evidence type="ECO:0000313" key="9">
    <source>
        <dbReference type="EMBL" id="MBW8483029.1"/>
    </source>
</evidence>
<accession>A0ABS7FRK5</accession>
<evidence type="ECO:0000259" key="8">
    <source>
        <dbReference type="PROSITE" id="PS50011"/>
    </source>
</evidence>
<proteinExistence type="predicted"/>
<dbReference type="SMART" id="SM00220">
    <property type="entry name" value="S_TKc"/>
    <property type="match status" value="1"/>
</dbReference>
<evidence type="ECO:0000313" key="10">
    <source>
        <dbReference type="Proteomes" id="UP000774570"/>
    </source>
</evidence>
<dbReference type="PANTHER" id="PTHR43289">
    <property type="entry name" value="MITOGEN-ACTIVATED PROTEIN KINASE KINASE KINASE 20-RELATED"/>
    <property type="match status" value="1"/>
</dbReference>
<dbReference type="Gene3D" id="3.30.200.20">
    <property type="entry name" value="Phosphorylase Kinase, domain 1"/>
    <property type="match status" value="1"/>
</dbReference>
<name>A0ABS7FRK5_9ACTN</name>
<dbReference type="InterPro" id="IPR011009">
    <property type="entry name" value="Kinase-like_dom_sf"/>
</dbReference>
<feature type="region of interest" description="Disordered" evidence="7">
    <location>
        <begin position="250"/>
        <end position="274"/>
    </location>
</feature>
<sequence>MGTVWRAYDEVLDREVAVKEVRLPARASEGERRVLCRRLVEEARATAALTHPGVVAVHDVVVEDGRPWIVMELVHARSLFQVVAEDGPLTPARAARVGREVLAVLRAAHGAGIAHRDVKPGNVLLCADGRVLLTDFGLAVHLDDDGDIADTLAPGIQGSPAYLAPERVRGDPGGEAADMWALGATLYAAVEGAPPFLRPHALASMLAVLMEEFEPPRDAGVLGPVIVGLLRPDPAERLTAAETARMLDALIDDDDDAQDDGGGARRPPREGRRHPRIGAFASVAAFAGAVVVLGAWTARWNAVGQSDAATLVPVAGAVERTVDYRVPGGYSVDVPADWRRTERDGTVQWDDPDAPQRLRIAPAPGDALGGLRSAERTAEDGGLYAGYHRLRLERTPDLAGGAAEWEFTYRGLPGTPELHGLHSRAGGYELSFSAPDARWTPGQRLYDKILGSFRPEGH</sequence>
<reference evidence="9 10" key="1">
    <citation type="submission" date="2021-07" db="EMBL/GenBank/DDBJ databases">
        <title>Actinomadura sp. PM05-2 isolated from lichen.</title>
        <authorList>
            <person name="Somphong A."/>
            <person name="Phongsopitanun W."/>
            <person name="Tanasupawat S."/>
            <person name="Peongsungnone V."/>
        </authorList>
    </citation>
    <scope>NUCLEOTIDE SEQUENCE [LARGE SCALE GENOMIC DNA]</scope>
    <source>
        <strain evidence="9 10">PM05-2</strain>
    </source>
</reference>
<evidence type="ECO:0000256" key="6">
    <source>
        <dbReference type="ARBA" id="ARBA00022840"/>
    </source>
</evidence>
<keyword evidence="4" id="KW-0547">Nucleotide-binding</keyword>
<comment type="caution">
    <text evidence="9">The sequence shown here is derived from an EMBL/GenBank/DDBJ whole genome shotgun (WGS) entry which is preliminary data.</text>
</comment>
<dbReference type="PROSITE" id="PS50011">
    <property type="entry name" value="PROTEIN_KINASE_DOM"/>
    <property type="match status" value="1"/>
</dbReference>
<dbReference type="InterPro" id="IPR000719">
    <property type="entry name" value="Prot_kinase_dom"/>
</dbReference>
<dbReference type="Proteomes" id="UP000774570">
    <property type="component" value="Unassembled WGS sequence"/>
</dbReference>
<feature type="compositionally biased region" description="Acidic residues" evidence="7">
    <location>
        <begin position="250"/>
        <end position="259"/>
    </location>
</feature>
<dbReference type="InterPro" id="IPR008271">
    <property type="entry name" value="Ser/Thr_kinase_AS"/>
</dbReference>
<dbReference type="PROSITE" id="PS00108">
    <property type="entry name" value="PROTEIN_KINASE_ST"/>
    <property type="match status" value="1"/>
</dbReference>
<keyword evidence="6" id="KW-0067">ATP-binding</keyword>
<evidence type="ECO:0000256" key="7">
    <source>
        <dbReference type="SAM" id="MobiDB-lite"/>
    </source>
</evidence>
<dbReference type="EMBL" id="JAIBOA010000006">
    <property type="protein sequence ID" value="MBW8483029.1"/>
    <property type="molecule type" value="Genomic_DNA"/>
</dbReference>
<feature type="domain" description="Protein kinase" evidence="8">
    <location>
        <begin position="1"/>
        <end position="251"/>
    </location>
</feature>
<dbReference type="SUPFAM" id="SSF56112">
    <property type="entry name" value="Protein kinase-like (PK-like)"/>
    <property type="match status" value="1"/>
</dbReference>
<dbReference type="GO" id="GO:0016301">
    <property type="term" value="F:kinase activity"/>
    <property type="evidence" value="ECO:0007669"/>
    <property type="project" value="UniProtKB-KW"/>
</dbReference>
<evidence type="ECO:0000256" key="4">
    <source>
        <dbReference type="ARBA" id="ARBA00022741"/>
    </source>
</evidence>
<dbReference type="PANTHER" id="PTHR43289:SF6">
    <property type="entry name" value="SERINE_THREONINE-PROTEIN KINASE NEKL-3"/>
    <property type="match status" value="1"/>
</dbReference>
<keyword evidence="5 9" id="KW-0418">Kinase</keyword>
<dbReference type="Gene3D" id="1.10.510.10">
    <property type="entry name" value="Transferase(Phosphotransferase) domain 1"/>
    <property type="match status" value="1"/>
</dbReference>
<keyword evidence="3" id="KW-0808">Transferase</keyword>
<organism evidence="9 10">
    <name type="scientific">Actinomadura parmotrematis</name>
    <dbReference type="NCBI Taxonomy" id="2864039"/>
    <lineage>
        <taxon>Bacteria</taxon>
        <taxon>Bacillati</taxon>
        <taxon>Actinomycetota</taxon>
        <taxon>Actinomycetes</taxon>
        <taxon>Streptosporangiales</taxon>
        <taxon>Thermomonosporaceae</taxon>
        <taxon>Actinomadura</taxon>
    </lineage>
</organism>
<dbReference type="Pfam" id="PF00069">
    <property type="entry name" value="Pkinase"/>
    <property type="match status" value="1"/>
</dbReference>
<evidence type="ECO:0000256" key="2">
    <source>
        <dbReference type="ARBA" id="ARBA00022527"/>
    </source>
</evidence>
<dbReference type="CDD" id="cd14014">
    <property type="entry name" value="STKc_PknB_like"/>
    <property type="match status" value="1"/>
</dbReference>
<gene>
    <name evidence="9" type="ORF">K1Y72_11660</name>
</gene>
<evidence type="ECO:0000256" key="1">
    <source>
        <dbReference type="ARBA" id="ARBA00012513"/>
    </source>
</evidence>
<evidence type="ECO:0000256" key="3">
    <source>
        <dbReference type="ARBA" id="ARBA00022679"/>
    </source>
</evidence>
<evidence type="ECO:0000256" key="5">
    <source>
        <dbReference type="ARBA" id="ARBA00022777"/>
    </source>
</evidence>
<dbReference type="EC" id="2.7.11.1" evidence="1"/>
<keyword evidence="10" id="KW-1185">Reference proteome</keyword>